<gene>
    <name evidence="1" type="ordered locus">LHK_01965</name>
</gene>
<name>C1D909_LARHH</name>
<evidence type="ECO:0000313" key="1">
    <source>
        <dbReference type="EMBL" id="ACO74949.1"/>
    </source>
</evidence>
<dbReference type="PROSITE" id="PS51257">
    <property type="entry name" value="PROKAR_LIPOPROTEIN"/>
    <property type="match status" value="1"/>
</dbReference>
<organism evidence="1 2">
    <name type="scientific">Laribacter hongkongensis (strain HLHK9)</name>
    <dbReference type="NCBI Taxonomy" id="557598"/>
    <lineage>
        <taxon>Bacteria</taxon>
        <taxon>Pseudomonadati</taxon>
        <taxon>Pseudomonadota</taxon>
        <taxon>Betaproteobacteria</taxon>
        <taxon>Neisseriales</taxon>
        <taxon>Aquaspirillaceae</taxon>
        <taxon>Laribacter</taxon>
    </lineage>
</organism>
<dbReference type="HOGENOM" id="CLU_3345226_0_0_4"/>
<keyword evidence="2" id="KW-1185">Reference proteome</keyword>
<accession>C1D909</accession>
<protein>
    <submittedName>
        <fullName evidence="1">Uncharacterized protein</fullName>
    </submittedName>
</protein>
<dbReference type="AlphaFoldDB" id="C1D909"/>
<proteinExistence type="predicted"/>
<dbReference type="Proteomes" id="UP000002010">
    <property type="component" value="Chromosome"/>
</dbReference>
<sequence>MVEVRAGCQVFAGWFATACHEPERARDRLLVMWRGDD</sequence>
<dbReference type="KEGG" id="lhk:LHK_01965"/>
<evidence type="ECO:0000313" key="2">
    <source>
        <dbReference type="Proteomes" id="UP000002010"/>
    </source>
</evidence>
<dbReference type="EMBL" id="CP001154">
    <property type="protein sequence ID" value="ACO74949.1"/>
    <property type="molecule type" value="Genomic_DNA"/>
</dbReference>
<reference evidence="1 2" key="1">
    <citation type="journal article" date="2009" name="PLoS Genet.">
        <title>The complete genome and proteome of Laribacter hongkongensis reveal potential mechanisms for adaptations to different temperatures and habitats.</title>
        <authorList>
            <person name="Woo P.C."/>
            <person name="Lau S.K."/>
            <person name="Tse H."/>
            <person name="Teng J.L."/>
            <person name="Curreem S.O."/>
            <person name="Tsang A.K."/>
            <person name="Fan R.Y."/>
            <person name="Wong G.K."/>
            <person name="Huang Y."/>
            <person name="Loman N.J."/>
            <person name="Snyder L.A."/>
            <person name="Cai J.J."/>
            <person name="Huang J.D."/>
            <person name="Mak W."/>
            <person name="Pallen M.J."/>
            <person name="Lok S."/>
            <person name="Yuen K.Y."/>
        </authorList>
    </citation>
    <scope>NUCLEOTIDE SEQUENCE [LARGE SCALE GENOMIC DNA]</scope>
    <source>
        <strain evidence="1 2">HLHK9</strain>
    </source>
</reference>